<proteinExistence type="predicted"/>
<gene>
    <name evidence="1" type="ORF">GCWU0000282_001063</name>
</gene>
<accession>V2ZAD2</accession>
<organism evidence="1 2">
    <name type="scientific">Catonella morbi ATCC 51271</name>
    <dbReference type="NCBI Taxonomy" id="592026"/>
    <lineage>
        <taxon>Bacteria</taxon>
        <taxon>Bacillati</taxon>
        <taxon>Bacillota</taxon>
        <taxon>Clostridia</taxon>
        <taxon>Lachnospirales</taxon>
        <taxon>Lachnospiraceae</taxon>
        <taxon>Catonella</taxon>
    </lineage>
</organism>
<name>V2ZAD2_9FIRM</name>
<dbReference type="STRING" id="592026.GCWU0000282_001063"/>
<sequence>MYDLGEISEETIFIDGTKIGANANKYTLVWKKSVTKNQAKLLIKLAVFVAECEKLYEIEIVHGERNNKANFSTKSLASLEEILVY</sequence>
<evidence type="ECO:0000313" key="1">
    <source>
        <dbReference type="EMBL" id="ESL03895.1"/>
    </source>
</evidence>
<dbReference type="AlphaFoldDB" id="V2ZAD2"/>
<comment type="caution">
    <text evidence="1">The sequence shown here is derived from an EMBL/GenBank/DDBJ whole genome shotgun (WGS) entry which is preliminary data.</text>
</comment>
<dbReference type="HOGENOM" id="CLU_2506650_0_0_9"/>
<dbReference type="eggNOG" id="COG3666">
    <property type="taxonomic scope" value="Bacteria"/>
</dbReference>
<keyword evidence="2" id="KW-1185">Reference proteome</keyword>
<protein>
    <submittedName>
        <fullName evidence="1">Uncharacterized protein</fullName>
    </submittedName>
</protein>
<reference evidence="1 2" key="1">
    <citation type="submission" date="2013-06" db="EMBL/GenBank/DDBJ databases">
        <authorList>
            <person name="Weinstock G."/>
            <person name="Sodergren E."/>
            <person name="Clifton S."/>
            <person name="Fulton L."/>
            <person name="Fulton B."/>
            <person name="Courtney L."/>
            <person name="Fronick C."/>
            <person name="Harrison M."/>
            <person name="Strong C."/>
            <person name="Farmer C."/>
            <person name="Delahaunty K."/>
            <person name="Markovic C."/>
            <person name="Hall O."/>
            <person name="Minx P."/>
            <person name="Tomlinson C."/>
            <person name="Mitreva M."/>
            <person name="Nelson J."/>
            <person name="Hou S."/>
            <person name="Wollam A."/>
            <person name="Pepin K.H."/>
            <person name="Johnson M."/>
            <person name="Bhonagiri V."/>
            <person name="Nash W.E."/>
            <person name="Warren W."/>
            <person name="Chinwalla A."/>
            <person name="Mardis E.R."/>
            <person name="Wilson R.K."/>
        </authorList>
    </citation>
    <scope>NUCLEOTIDE SEQUENCE [LARGE SCALE GENOMIC DNA]</scope>
    <source>
        <strain evidence="1 2">ATCC 51271</strain>
    </source>
</reference>
<evidence type="ECO:0000313" key="2">
    <source>
        <dbReference type="Proteomes" id="UP000018227"/>
    </source>
</evidence>
<dbReference type="RefSeq" id="WP_023353944.1">
    <property type="nucleotide sequence ID" value="NZ_KI535367.1"/>
</dbReference>
<dbReference type="EMBL" id="ACIL03000007">
    <property type="protein sequence ID" value="ESL03895.1"/>
    <property type="molecule type" value="Genomic_DNA"/>
</dbReference>
<dbReference type="Proteomes" id="UP000018227">
    <property type="component" value="Unassembled WGS sequence"/>
</dbReference>